<protein>
    <recommendedName>
        <fullName evidence="6 15">tRNA (guanine-N(1)-)-methyltransferase</fullName>
        <ecNumber evidence="5 15">2.1.1.228</ecNumber>
    </recommendedName>
    <alternativeName>
        <fullName evidence="12 15">M1G-methyltransferase</fullName>
    </alternativeName>
    <alternativeName>
        <fullName evidence="13 15">tRNA [GM37] methyltransferase</fullName>
    </alternativeName>
</protein>
<gene>
    <name evidence="15" type="primary">trmD</name>
    <name evidence="19" type="ORF">AKJ09_08764</name>
</gene>
<evidence type="ECO:0000256" key="14">
    <source>
        <dbReference type="ARBA" id="ARBA00047783"/>
    </source>
</evidence>
<accession>A0A0K1Q8G6</accession>
<dbReference type="GO" id="GO:0052906">
    <property type="term" value="F:tRNA (guanine(37)-N1)-methyltransferase activity"/>
    <property type="evidence" value="ECO:0007669"/>
    <property type="project" value="UniProtKB-UniRule"/>
</dbReference>
<dbReference type="SUPFAM" id="SSF75217">
    <property type="entry name" value="alpha/beta knot"/>
    <property type="match status" value="1"/>
</dbReference>
<evidence type="ECO:0000256" key="2">
    <source>
        <dbReference type="ARBA" id="ARBA00004496"/>
    </source>
</evidence>
<dbReference type="Proteomes" id="UP000064967">
    <property type="component" value="Chromosome"/>
</dbReference>
<evidence type="ECO:0000256" key="7">
    <source>
        <dbReference type="ARBA" id="ARBA00022490"/>
    </source>
</evidence>
<evidence type="ECO:0000256" key="3">
    <source>
        <dbReference type="ARBA" id="ARBA00007630"/>
    </source>
</evidence>
<comment type="subunit">
    <text evidence="4 15 17">Homodimer.</text>
</comment>
<evidence type="ECO:0000256" key="1">
    <source>
        <dbReference type="ARBA" id="ARBA00002634"/>
    </source>
</evidence>
<keyword evidence="9 15" id="KW-0808">Transferase</keyword>
<dbReference type="AlphaFoldDB" id="A0A0K1Q8G6"/>
<evidence type="ECO:0000256" key="17">
    <source>
        <dbReference type="RuleBase" id="RU003464"/>
    </source>
</evidence>
<keyword evidence="10 15" id="KW-0949">S-adenosyl-L-methionine</keyword>
<dbReference type="FunFam" id="3.40.1280.10:FF:000001">
    <property type="entry name" value="tRNA (guanine-N(1)-)-methyltransferase"/>
    <property type="match status" value="1"/>
</dbReference>
<keyword evidence="11 15" id="KW-0819">tRNA processing</keyword>
<feature type="binding site" evidence="15 16">
    <location>
        <position position="117"/>
    </location>
    <ligand>
        <name>S-adenosyl-L-methionine</name>
        <dbReference type="ChEBI" id="CHEBI:59789"/>
    </ligand>
</feature>
<evidence type="ECO:0000256" key="13">
    <source>
        <dbReference type="ARBA" id="ARBA00033392"/>
    </source>
</evidence>
<evidence type="ECO:0000313" key="19">
    <source>
        <dbReference type="EMBL" id="AKV02101.1"/>
    </source>
</evidence>
<evidence type="ECO:0000259" key="18">
    <source>
        <dbReference type="Pfam" id="PF01746"/>
    </source>
</evidence>
<dbReference type="STRING" id="1391654.AKJ09_08764"/>
<dbReference type="NCBIfam" id="TIGR00088">
    <property type="entry name" value="trmD"/>
    <property type="match status" value="1"/>
</dbReference>
<comment type="function">
    <text evidence="1 15 17">Specifically methylates guanosine-37 in various tRNAs.</text>
</comment>
<feature type="binding site" evidence="15 16">
    <location>
        <begin position="136"/>
        <end position="141"/>
    </location>
    <ligand>
        <name>S-adenosyl-L-methionine</name>
        <dbReference type="ChEBI" id="CHEBI:59789"/>
    </ligand>
</feature>
<evidence type="ECO:0000256" key="15">
    <source>
        <dbReference type="HAMAP-Rule" id="MF_00605"/>
    </source>
</evidence>
<dbReference type="HAMAP" id="MF_00605">
    <property type="entry name" value="TrmD"/>
    <property type="match status" value="1"/>
</dbReference>
<comment type="catalytic activity">
    <reaction evidence="14 15 17">
        <text>guanosine(37) in tRNA + S-adenosyl-L-methionine = N(1)-methylguanosine(37) in tRNA + S-adenosyl-L-homocysteine + H(+)</text>
        <dbReference type="Rhea" id="RHEA:36899"/>
        <dbReference type="Rhea" id="RHEA-COMP:10145"/>
        <dbReference type="Rhea" id="RHEA-COMP:10147"/>
        <dbReference type="ChEBI" id="CHEBI:15378"/>
        <dbReference type="ChEBI" id="CHEBI:57856"/>
        <dbReference type="ChEBI" id="CHEBI:59789"/>
        <dbReference type="ChEBI" id="CHEBI:73542"/>
        <dbReference type="ChEBI" id="CHEBI:74269"/>
        <dbReference type="EC" id="2.1.1.228"/>
    </reaction>
</comment>
<dbReference type="EC" id="2.1.1.228" evidence="5 15"/>
<evidence type="ECO:0000256" key="5">
    <source>
        <dbReference type="ARBA" id="ARBA00012807"/>
    </source>
</evidence>
<evidence type="ECO:0000256" key="16">
    <source>
        <dbReference type="PIRSR" id="PIRSR000386-1"/>
    </source>
</evidence>
<dbReference type="PIRSF" id="PIRSF000386">
    <property type="entry name" value="tRNA_mtase"/>
    <property type="match status" value="1"/>
</dbReference>
<dbReference type="Gene3D" id="1.10.1270.20">
    <property type="entry name" value="tRNA(m1g37)methyltransferase, domain 2"/>
    <property type="match status" value="1"/>
</dbReference>
<evidence type="ECO:0000256" key="11">
    <source>
        <dbReference type="ARBA" id="ARBA00022694"/>
    </source>
</evidence>
<feature type="domain" description="tRNA methyltransferase TRMD/TRM10-type" evidence="18">
    <location>
        <begin position="1"/>
        <end position="229"/>
    </location>
</feature>
<dbReference type="InterPro" id="IPR016009">
    <property type="entry name" value="tRNA_MeTrfase_TRMD/TRM10"/>
</dbReference>
<reference evidence="19 20" key="1">
    <citation type="submission" date="2015-08" db="EMBL/GenBank/DDBJ databases">
        <authorList>
            <person name="Babu N.S."/>
            <person name="Beckwith C.J."/>
            <person name="Beseler K.G."/>
            <person name="Brison A."/>
            <person name="Carone J.V."/>
            <person name="Caskin T.P."/>
            <person name="Diamond M."/>
            <person name="Durham M.E."/>
            <person name="Foxe J.M."/>
            <person name="Go M."/>
            <person name="Henderson B.A."/>
            <person name="Jones I.B."/>
            <person name="McGettigan J.A."/>
            <person name="Micheletti S.J."/>
            <person name="Nasrallah M.E."/>
            <person name="Ortiz D."/>
            <person name="Piller C.R."/>
            <person name="Privatt S.R."/>
            <person name="Schneider S.L."/>
            <person name="Sharp S."/>
            <person name="Smith T.C."/>
            <person name="Stanton J.D."/>
            <person name="Ullery H.E."/>
            <person name="Wilson R.J."/>
            <person name="Serrano M.G."/>
            <person name="Buck G."/>
            <person name="Lee V."/>
            <person name="Wang Y."/>
            <person name="Carvalho R."/>
            <person name="Voegtly L."/>
            <person name="Shi R."/>
            <person name="Duckworth R."/>
            <person name="Johnson A."/>
            <person name="Loviza R."/>
            <person name="Walstead R."/>
            <person name="Shah Z."/>
            <person name="Kiflezghi M."/>
            <person name="Wade K."/>
            <person name="Ball S.L."/>
            <person name="Bradley K.W."/>
            <person name="Asai D.J."/>
            <person name="Bowman C.A."/>
            <person name="Russell D.A."/>
            <person name="Pope W.H."/>
            <person name="Jacobs-Sera D."/>
            <person name="Hendrix R.W."/>
            <person name="Hatfull G.F."/>
        </authorList>
    </citation>
    <scope>NUCLEOTIDE SEQUENCE [LARGE SCALE GENOMIC DNA]</scope>
    <source>
        <strain evidence="19 20">DSM 27648</strain>
    </source>
</reference>
<dbReference type="EMBL" id="CP012333">
    <property type="protein sequence ID" value="AKV02101.1"/>
    <property type="molecule type" value="Genomic_DNA"/>
</dbReference>
<dbReference type="InterPro" id="IPR029028">
    <property type="entry name" value="Alpha/beta_knot_MTases"/>
</dbReference>
<dbReference type="Gene3D" id="3.40.1280.10">
    <property type="match status" value="1"/>
</dbReference>
<evidence type="ECO:0000256" key="4">
    <source>
        <dbReference type="ARBA" id="ARBA00011738"/>
    </source>
</evidence>
<dbReference type="RefSeq" id="WP_146653069.1">
    <property type="nucleotide sequence ID" value="NZ_CP012333.1"/>
</dbReference>
<comment type="subcellular location">
    <subcellularLocation>
        <location evidence="2 15 17">Cytoplasm</location>
    </subcellularLocation>
</comment>
<dbReference type="PANTHER" id="PTHR46417:SF1">
    <property type="entry name" value="TRNA (GUANINE-N(1)-)-METHYLTRANSFERASE"/>
    <property type="match status" value="1"/>
</dbReference>
<dbReference type="KEGG" id="llu:AKJ09_08764"/>
<name>A0A0K1Q8G6_9BACT</name>
<evidence type="ECO:0000256" key="10">
    <source>
        <dbReference type="ARBA" id="ARBA00022691"/>
    </source>
</evidence>
<dbReference type="NCBIfam" id="NF000648">
    <property type="entry name" value="PRK00026.1"/>
    <property type="match status" value="1"/>
</dbReference>
<dbReference type="GO" id="GO:0005829">
    <property type="term" value="C:cytosol"/>
    <property type="evidence" value="ECO:0007669"/>
    <property type="project" value="TreeGrafter"/>
</dbReference>
<proteinExistence type="inferred from homology"/>
<dbReference type="InterPro" id="IPR029026">
    <property type="entry name" value="tRNA_m1G_MTases_N"/>
</dbReference>
<evidence type="ECO:0000313" key="20">
    <source>
        <dbReference type="Proteomes" id="UP000064967"/>
    </source>
</evidence>
<comment type="similarity">
    <text evidence="3 15 17">Belongs to the RNA methyltransferase TrmD family.</text>
</comment>
<dbReference type="Pfam" id="PF01746">
    <property type="entry name" value="tRNA_m1G_MT"/>
    <property type="match status" value="1"/>
</dbReference>
<dbReference type="CDD" id="cd18080">
    <property type="entry name" value="TrmD-like"/>
    <property type="match status" value="1"/>
</dbReference>
<evidence type="ECO:0000256" key="9">
    <source>
        <dbReference type="ARBA" id="ARBA00022679"/>
    </source>
</evidence>
<dbReference type="InterPro" id="IPR023148">
    <property type="entry name" value="tRNA_m1G_MeTrfase_C_sf"/>
</dbReference>
<organism evidence="19 20">
    <name type="scientific">Labilithrix luteola</name>
    <dbReference type="NCBI Taxonomy" id="1391654"/>
    <lineage>
        <taxon>Bacteria</taxon>
        <taxon>Pseudomonadati</taxon>
        <taxon>Myxococcota</taxon>
        <taxon>Polyangia</taxon>
        <taxon>Polyangiales</taxon>
        <taxon>Labilitrichaceae</taxon>
        <taxon>Labilithrix</taxon>
    </lineage>
</organism>
<keyword evidence="8 15" id="KW-0489">Methyltransferase</keyword>
<keyword evidence="7 15" id="KW-0963">Cytoplasm</keyword>
<keyword evidence="20" id="KW-1185">Reference proteome</keyword>
<dbReference type="PATRIC" id="fig|1391654.3.peg.8875"/>
<dbReference type="GO" id="GO:0002939">
    <property type="term" value="P:tRNA N1-guanine methylation"/>
    <property type="evidence" value="ECO:0007669"/>
    <property type="project" value="TreeGrafter"/>
</dbReference>
<dbReference type="InterPro" id="IPR002649">
    <property type="entry name" value="tRNA_m1G_MeTrfase_TrmD"/>
</dbReference>
<evidence type="ECO:0000256" key="8">
    <source>
        <dbReference type="ARBA" id="ARBA00022603"/>
    </source>
</evidence>
<dbReference type="OrthoDB" id="9807416at2"/>
<dbReference type="PANTHER" id="PTHR46417">
    <property type="entry name" value="TRNA (GUANINE-N(1)-)-METHYLTRANSFERASE"/>
    <property type="match status" value="1"/>
</dbReference>
<sequence>MRVDLVTLFPELFETFLRTSFVGRAMTGGQLEVRLRSPREFGLGRHKSVDDTPYGGGSGMVMRVDVLVACMEALDAEAAAEGKPRARRILLTPQGKPFAQPIASTLSTEPAIMLICGRYEGFDERVRSFVDEELSLGDFVMTGGEVAAMAVIEATVRLIPGVLGNLESTHEESHGEEGLLEYPQYTRPAEFRGVTVPEVLSSGNHAHVAAWRKQLSLERTQARRPDLLDRRETSPKSKP</sequence>
<evidence type="ECO:0000256" key="6">
    <source>
        <dbReference type="ARBA" id="ARBA00014679"/>
    </source>
</evidence>
<evidence type="ECO:0000256" key="12">
    <source>
        <dbReference type="ARBA" id="ARBA00029736"/>
    </source>
</evidence>